<accession>A0A1G9VS64</accession>
<dbReference type="InterPro" id="IPR003838">
    <property type="entry name" value="ABC3_permease_C"/>
</dbReference>
<gene>
    <name evidence="9" type="ORF">SAMN05421823_12317</name>
</gene>
<dbReference type="STRING" id="1075417.SAMN05421823_12317"/>
<name>A0A1G9VS64_9BACT</name>
<evidence type="ECO:0000256" key="2">
    <source>
        <dbReference type="ARBA" id="ARBA00022475"/>
    </source>
</evidence>
<protein>
    <submittedName>
        <fullName evidence="9">Putative ABC transport system permease protein</fullName>
    </submittedName>
</protein>
<evidence type="ECO:0000256" key="3">
    <source>
        <dbReference type="ARBA" id="ARBA00022692"/>
    </source>
</evidence>
<keyword evidence="3 6" id="KW-0812">Transmembrane</keyword>
<keyword evidence="10" id="KW-1185">Reference proteome</keyword>
<feature type="transmembrane region" description="Helical" evidence="6">
    <location>
        <begin position="273"/>
        <end position="302"/>
    </location>
</feature>
<feature type="transmembrane region" description="Helical" evidence="6">
    <location>
        <begin position="731"/>
        <end position="751"/>
    </location>
</feature>
<feature type="domain" description="ABC3 transporter permease C-terminal" evidence="7">
    <location>
        <begin position="280"/>
        <end position="396"/>
    </location>
</feature>
<evidence type="ECO:0000313" key="9">
    <source>
        <dbReference type="EMBL" id="SDM75049.1"/>
    </source>
</evidence>
<feature type="transmembrane region" description="Helical" evidence="6">
    <location>
        <begin position="21"/>
        <end position="42"/>
    </location>
</feature>
<dbReference type="GO" id="GO:0022857">
    <property type="term" value="F:transmembrane transporter activity"/>
    <property type="evidence" value="ECO:0007669"/>
    <property type="project" value="TreeGrafter"/>
</dbReference>
<evidence type="ECO:0000259" key="7">
    <source>
        <dbReference type="Pfam" id="PF02687"/>
    </source>
</evidence>
<dbReference type="Proteomes" id="UP000198510">
    <property type="component" value="Unassembled WGS sequence"/>
</dbReference>
<keyword evidence="4 6" id="KW-1133">Transmembrane helix</keyword>
<feature type="transmembrane region" description="Helical" evidence="6">
    <location>
        <begin position="414"/>
        <end position="434"/>
    </location>
</feature>
<dbReference type="OrthoDB" id="1385996at2"/>
<evidence type="ECO:0000259" key="8">
    <source>
        <dbReference type="Pfam" id="PF12704"/>
    </source>
</evidence>
<comment type="subcellular location">
    <subcellularLocation>
        <location evidence="1">Cell membrane</location>
        <topology evidence="1">Multi-pass membrane protein</topology>
    </subcellularLocation>
</comment>
<evidence type="ECO:0000256" key="6">
    <source>
        <dbReference type="SAM" id="Phobius"/>
    </source>
</evidence>
<evidence type="ECO:0000313" key="10">
    <source>
        <dbReference type="Proteomes" id="UP000198510"/>
    </source>
</evidence>
<reference evidence="9 10" key="1">
    <citation type="submission" date="2016-10" db="EMBL/GenBank/DDBJ databases">
        <authorList>
            <person name="de Groot N.N."/>
        </authorList>
    </citation>
    <scope>NUCLEOTIDE SEQUENCE [LARGE SCALE GENOMIC DNA]</scope>
    <source>
        <strain evidence="9 10">DSM 25186</strain>
    </source>
</reference>
<feature type="transmembrane region" description="Helical" evidence="6">
    <location>
        <begin position="689"/>
        <end position="711"/>
    </location>
</feature>
<dbReference type="InterPro" id="IPR025857">
    <property type="entry name" value="MacB_PCD"/>
</dbReference>
<evidence type="ECO:0000256" key="1">
    <source>
        <dbReference type="ARBA" id="ARBA00004651"/>
    </source>
</evidence>
<keyword evidence="5 6" id="KW-0472">Membrane</keyword>
<feature type="domain" description="ABC3 transporter permease C-terminal" evidence="7">
    <location>
        <begin position="650"/>
        <end position="763"/>
    </location>
</feature>
<dbReference type="GO" id="GO:0005886">
    <property type="term" value="C:plasma membrane"/>
    <property type="evidence" value="ECO:0007669"/>
    <property type="project" value="UniProtKB-SubCell"/>
</dbReference>
<feature type="transmembrane region" description="Helical" evidence="6">
    <location>
        <begin position="371"/>
        <end position="393"/>
    </location>
</feature>
<dbReference type="AlphaFoldDB" id="A0A1G9VS64"/>
<feature type="domain" description="MacB-like periplasmic core" evidence="8">
    <location>
        <begin position="20"/>
        <end position="232"/>
    </location>
</feature>
<keyword evidence="2" id="KW-1003">Cell membrane</keyword>
<dbReference type="PANTHER" id="PTHR30572:SF18">
    <property type="entry name" value="ABC-TYPE MACROLIDE FAMILY EXPORT SYSTEM PERMEASE COMPONENT 2"/>
    <property type="match status" value="1"/>
</dbReference>
<dbReference type="Pfam" id="PF12704">
    <property type="entry name" value="MacB_PCD"/>
    <property type="match status" value="1"/>
</dbReference>
<sequence length="770" mass="85233">MLYTTLRLALRHLFRQKVYSVVILLSLILGFSFAHLLTAFVVRELNTDAFFSQQDCLYRLHSSDPFGSDRSISFITDETSQYVAERFPEVEALCRVTELNRSGVTVRTQHASFPERQVLQADPMFFRLFDYPFREGSAVQALRPQTVVLTEATAQALFGDRRAVGESLTIQLDTAERLFTVAGVLATPAENSHLQFEAVVPYDAFPPQAGGASAYVLLQPGTAPETLAAHINADAARPSLIGPGGAEYALEPLSEVYFDQDNAKGFTQVRNRWLVTLGWIVTCLMLFIASFNFINLFSVSLLERQKEFGIKKVLGASGGAIRSGAGVEVALYLGIALVLSSVLTYSLLPYFNDIFAASLDVRYLGDGKVVGGFGLLILVLGGAVTWVLSRYLARIRPVDLLRRASQARWRFNRVFFTVQFVISLALLICTAIFIKQTQYIQHKPLGFNRNLIELRPATPEQAGKLPVLKQELAQEPLVQHASLASGNPISGNMVIRYELPDGELYTPYALSGDEQLLVTLGLTLVTGRNIGPGEPNGKLVNEKFVRYFHLDDPIGAPVPGAPDETIIGVVRDFNSVSLKQEIPLYLIGYNPTPGRLLIDFSGAELATVLPRLERAWNEVYPDQPFDYALLNEELLTKHREDFFLYRLVVAFAVGSMAITCFGLFALAWGTARRKTKEIAIRKSLGASAGSIFTLLTWEFSRWIVLAFGLAAPLAYFLMQRWLDHFVYKTDLSGWIFVASGAVALGIALLTVSAQTLRAARANPVDSLRYE</sequence>
<feature type="transmembrane region" description="Helical" evidence="6">
    <location>
        <begin position="643"/>
        <end position="668"/>
    </location>
</feature>
<dbReference type="Pfam" id="PF02687">
    <property type="entry name" value="FtsX"/>
    <property type="match status" value="2"/>
</dbReference>
<evidence type="ECO:0000256" key="5">
    <source>
        <dbReference type="ARBA" id="ARBA00023136"/>
    </source>
</evidence>
<dbReference type="EMBL" id="FNFO01000023">
    <property type="protein sequence ID" value="SDM75049.1"/>
    <property type="molecule type" value="Genomic_DNA"/>
</dbReference>
<proteinExistence type="predicted"/>
<evidence type="ECO:0000256" key="4">
    <source>
        <dbReference type="ARBA" id="ARBA00022989"/>
    </source>
</evidence>
<organism evidence="9 10">
    <name type="scientific">Catalinimonas alkaloidigena</name>
    <dbReference type="NCBI Taxonomy" id="1075417"/>
    <lineage>
        <taxon>Bacteria</taxon>
        <taxon>Pseudomonadati</taxon>
        <taxon>Bacteroidota</taxon>
        <taxon>Cytophagia</taxon>
        <taxon>Cytophagales</taxon>
        <taxon>Catalimonadaceae</taxon>
        <taxon>Catalinimonas</taxon>
    </lineage>
</organism>
<dbReference type="RefSeq" id="WP_089688815.1">
    <property type="nucleotide sequence ID" value="NZ_FNFO01000023.1"/>
</dbReference>
<dbReference type="PANTHER" id="PTHR30572">
    <property type="entry name" value="MEMBRANE COMPONENT OF TRANSPORTER-RELATED"/>
    <property type="match status" value="1"/>
</dbReference>
<dbReference type="InterPro" id="IPR050250">
    <property type="entry name" value="Macrolide_Exporter_MacB"/>
</dbReference>
<feature type="transmembrane region" description="Helical" evidence="6">
    <location>
        <begin position="329"/>
        <end position="351"/>
    </location>
</feature>